<protein>
    <submittedName>
        <fullName evidence="1">Uncharacterized protein</fullName>
    </submittedName>
</protein>
<proteinExistence type="predicted"/>
<evidence type="ECO:0000313" key="1">
    <source>
        <dbReference type="EMBL" id="CAK7352476.1"/>
    </source>
</evidence>
<dbReference type="EMBL" id="CAWUPB010001194">
    <property type="protein sequence ID" value="CAK7352476.1"/>
    <property type="molecule type" value="Genomic_DNA"/>
</dbReference>
<dbReference type="Proteomes" id="UP001314170">
    <property type="component" value="Unassembled WGS sequence"/>
</dbReference>
<name>A0AAV1SM51_9ROSI</name>
<gene>
    <name evidence="1" type="ORF">DCAF_LOCUS24243</name>
</gene>
<reference evidence="1 2" key="1">
    <citation type="submission" date="2024-01" db="EMBL/GenBank/DDBJ databases">
        <authorList>
            <person name="Waweru B."/>
        </authorList>
    </citation>
    <scope>NUCLEOTIDE SEQUENCE [LARGE SCALE GENOMIC DNA]</scope>
</reference>
<comment type="caution">
    <text evidence="1">The sequence shown here is derived from an EMBL/GenBank/DDBJ whole genome shotgun (WGS) entry which is preliminary data.</text>
</comment>
<dbReference type="AlphaFoldDB" id="A0AAV1SM51"/>
<evidence type="ECO:0000313" key="2">
    <source>
        <dbReference type="Proteomes" id="UP001314170"/>
    </source>
</evidence>
<accession>A0AAV1SM51</accession>
<keyword evidence="2" id="KW-1185">Reference proteome</keyword>
<sequence length="159" mass="17486">MWLVFVDSGRVRGAAIGMMVVGGEFQLDLRGVVASVIEADGEFPLDLRGATAGMMEVSGRYQLLVTLVELEIQGRFFILAFREVLAKAQDGFSLHYRETQLSAEHRNGFSIRVGKQPVPHATNPSVFARRVYNGGSFAMVVNKKRVGRMKQDGADEGSH</sequence>
<organism evidence="1 2">
    <name type="scientific">Dovyalis caffra</name>
    <dbReference type="NCBI Taxonomy" id="77055"/>
    <lineage>
        <taxon>Eukaryota</taxon>
        <taxon>Viridiplantae</taxon>
        <taxon>Streptophyta</taxon>
        <taxon>Embryophyta</taxon>
        <taxon>Tracheophyta</taxon>
        <taxon>Spermatophyta</taxon>
        <taxon>Magnoliopsida</taxon>
        <taxon>eudicotyledons</taxon>
        <taxon>Gunneridae</taxon>
        <taxon>Pentapetalae</taxon>
        <taxon>rosids</taxon>
        <taxon>fabids</taxon>
        <taxon>Malpighiales</taxon>
        <taxon>Salicaceae</taxon>
        <taxon>Flacourtieae</taxon>
        <taxon>Dovyalis</taxon>
    </lineage>
</organism>